<accession>A0A6M2DCV9</accession>
<protein>
    <submittedName>
        <fullName evidence="2">Uncharacterized protein</fullName>
    </submittedName>
</protein>
<keyword evidence="1" id="KW-0472">Membrane</keyword>
<dbReference type="EMBL" id="GHWJ01010281">
    <property type="protein sequence ID" value="NOV43018.1"/>
    <property type="molecule type" value="Transcribed_RNA"/>
</dbReference>
<keyword evidence="1" id="KW-1133">Transmembrane helix</keyword>
<keyword evidence="1" id="KW-0812">Transmembrane</keyword>
<feature type="transmembrane region" description="Helical" evidence="1">
    <location>
        <begin position="71"/>
        <end position="89"/>
    </location>
</feature>
<organism evidence="2">
    <name type="scientific">Rhipicephalus microplus</name>
    <name type="common">Cattle tick</name>
    <name type="synonym">Boophilus microplus</name>
    <dbReference type="NCBI Taxonomy" id="6941"/>
    <lineage>
        <taxon>Eukaryota</taxon>
        <taxon>Metazoa</taxon>
        <taxon>Ecdysozoa</taxon>
        <taxon>Arthropoda</taxon>
        <taxon>Chelicerata</taxon>
        <taxon>Arachnida</taxon>
        <taxon>Acari</taxon>
        <taxon>Parasitiformes</taxon>
        <taxon>Ixodida</taxon>
        <taxon>Ixodoidea</taxon>
        <taxon>Ixodidae</taxon>
        <taxon>Rhipicephalinae</taxon>
        <taxon>Rhipicephalus</taxon>
        <taxon>Boophilus</taxon>
    </lineage>
</organism>
<proteinExistence type="predicted"/>
<dbReference type="AlphaFoldDB" id="A0A6M2DCV9"/>
<evidence type="ECO:0000256" key="1">
    <source>
        <dbReference type="SAM" id="Phobius"/>
    </source>
</evidence>
<reference evidence="2" key="1">
    <citation type="submission" date="2019-09" db="EMBL/GenBank/DDBJ databases">
        <title>Organ-specific transcriptomic study of the physiology of the cattle tick, Rhipicephalus microplus.</title>
        <authorList>
            <person name="Tirloni L."/>
            <person name="Braz G."/>
            <person name="Gandara A.C.P."/>
            <person name="Sabadin G.A."/>
            <person name="da Silva R.M."/>
            <person name="Guizzo M.G."/>
            <person name="Machado J.A."/>
            <person name="Costa E.P."/>
            <person name="Gomes H.F."/>
            <person name="Moraes J."/>
            <person name="Mota M.B.S."/>
            <person name="Mesquita R.D."/>
            <person name="Alvarenga P.H."/>
            <person name="Alves F."/>
            <person name="Seixas A."/>
            <person name="da Fonseca R.N."/>
            <person name="Fogaca A."/>
            <person name="Logullo C."/>
            <person name="Tanaka A."/>
            <person name="Daffre S."/>
            <person name="Termignoni C."/>
            <person name="Vaz I.S.Jr."/>
            <person name="Oliveira P.L."/>
            <person name="Ribeiro J.M."/>
        </authorList>
    </citation>
    <scope>NUCLEOTIDE SEQUENCE</scope>
    <source>
        <strain evidence="2">Porto Alegre</strain>
    </source>
</reference>
<name>A0A6M2DCV9_RHIMP</name>
<feature type="transmembrane region" description="Helical" evidence="1">
    <location>
        <begin position="41"/>
        <end position="59"/>
    </location>
</feature>
<evidence type="ECO:0000313" key="2">
    <source>
        <dbReference type="EMBL" id="NOV43018.1"/>
    </source>
</evidence>
<sequence>MPSSLTSLVVLVQELLFIFCSSLLGNKTSYQAFCACHEGTMLWHSIVLLAVPTFPKLLLKTLLIRVVLTKLLSPLIIPGTYSPFLYWGLNQ</sequence>